<evidence type="ECO:0000313" key="2">
    <source>
        <dbReference type="Proteomes" id="UP000593579"/>
    </source>
</evidence>
<evidence type="ECO:0000313" key="1">
    <source>
        <dbReference type="EMBL" id="MBA0738317.1"/>
    </source>
</evidence>
<dbReference type="AlphaFoldDB" id="A0A7J9BQ68"/>
<dbReference type="EMBL" id="JABEZY010000005">
    <property type="protein sequence ID" value="MBA0738317.1"/>
    <property type="molecule type" value="Genomic_DNA"/>
</dbReference>
<keyword evidence="2" id="KW-1185">Reference proteome</keyword>
<feature type="non-terminal residue" evidence="1">
    <location>
        <position position="52"/>
    </location>
</feature>
<accession>A0A7J9BQ68</accession>
<comment type="caution">
    <text evidence="1">The sequence shown here is derived from an EMBL/GenBank/DDBJ whole genome shotgun (WGS) entry which is preliminary data.</text>
</comment>
<proteinExistence type="predicted"/>
<name>A0A7J9BQ68_GOSGO</name>
<protein>
    <submittedName>
        <fullName evidence="1">Uncharacterized protein</fullName>
    </submittedName>
</protein>
<reference evidence="1 2" key="1">
    <citation type="journal article" date="2019" name="Genome Biol. Evol.">
        <title>Insights into the evolution of the New World diploid cottons (Gossypium, subgenus Houzingenia) based on genome sequencing.</title>
        <authorList>
            <person name="Grover C.E."/>
            <person name="Arick M.A. 2nd"/>
            <person name="Thrash A."/>
            <person name="Conover J.L."/>
            <person name="Sanders W.S."/>
            <person name="Peterson D.G."/>
            <person name="Frelichowski J.E."/>
            <person name="Scheffler J.A."/>
            <person name="Scheffler B.E."/>
            <person name="Wendel J.F."/>
        </authorList>
    </citation>
    <scope>NUCLEOTIDE SEQUENCE [LARGE SCALE GENOMIC DNA]</scope>
    <source>
        <strain evidence="1">5</strain>
        <tissue evidence="1">Leaf</tissue>
    </source>
</reference>
<organism evidence="1 2">
    <name type="scientific">Gossypium gossypioides</name>
    <name type="common">Mexican cotton</name>
    <name type="synonym">Selera gossypioides</name>
    <dbReference type="NCBI Taxonomy" id="34282"/>
    <lineage>
        <taxon>Eukaryota</taxon>
        <taxon>Viridiplantae</taxon>
        <taxon>Streptophyta</taxon>
        <taxon>Embryophyta</taxon>
        <taxon>Tracheophyta</taxon>
        <taxon>Spermatophyta</taxon>
        <taxon>Magnoliopsida</taxon>
        <taxon>eudicotyledons</taxon>
        <taxon>Gunneridae</taxon>
        <taxon>Pentapetalae</taxon>
        <taxon>rosids</taxon>
        <taxon>malvids</taxon>
        <taxon>Malvales</taxon>
        <taxon>Malvaceae</taxon>
        <taxon>Malvoideae</taxon>
        <taxon>Gossypium</taxon>
    </lineage>
</organism>
<gene>
    <name evidence="1" type="ORF">Gogos_011694</name>
</gene>
<sequence length="52" mass="5947">MTIQENAQKLYPTLGEVEGLTEDEGFLALSKIQDYPMQMLFHKSTFFCTIGM</sequence>
<dbReference type="Proteomes" id="UP000593579">
    <property type="component" value="Unassembled WGS sequence"/>
</dbReference>